<sequence length="501" mass="57308">METKHLGKSTISGIQAKQKKNCPKKTRPKNWVRFADFTYTEEVKASRERNKINWSKMMEVDPTTTRSDSFLVGHTRSDGTFPAVLVAEKVDPDIKAVSTCSDLLTELAKMIQLARYEYFIILLAQAYMGYILYLLAFVDFRGRIYRAGVLHFHERDLSRSLLRFFSILNNKDIDISTTNSKGYLRVAATFKYEKFTSLDEAFEWHKLNLPIMNSSDLSLIELAQNASESFKFLAKEEKEGYTPNAHIAMKVVEKLNSKNQLPVYTVHNNFISSVYYSMRLPDIFDKLMQPNNLRKLLEDLTMDLGKVVKISKKDLGKDLGKVVKKHVNIESRKDKLLTITTGLYSHKKKRRYCFPVEALKRILAFLYSIGRTGGACLSWSGCDQKVYTEYRAFEGINYGSLRDMVTSLRSFECAATPTIIVDRSQMSTPPLREETITHFLNLHEHIVASGRALVIPGYQESEEAEYEVPPVVGFLTFVYAHKGLKMIPILGYVIPYFCGCL</sequence>
<keyword evidence="2" id="KW-0812">Transmembrane</keyword>
<dbReference type="EMBL" id="JACGCM010001726">
    <property type="protein sequence ID" value="KAF6150786.1"/>
    <property type="molecule type" value="Genomic_DNA"/>
</dbReference>
<evidence type="ECO:0000313" key="4">
    <source>
        <dbReference type="Proteomes" id="UP000541444"/>
    </source>
</evidence>
<protein>
    <submittedName>
        <fullName evidence="3">Uncharacterized protein</fullName>
    </submittedName>
</protein>
<keyword evidence="2" id="KW-0472">Membrane</keyword>
<dbReference type="AlphaFoldDB" id="A0A7J7M7E2"/>
<name>A0A7J7M7E2_9MAGN</name>
<dbReference type="InterPro" id="IPR043502">
    <property type="entry name" value="DNA/RNA_pol_sf"/>
</dbReference>
<feature type="transmembrane region" description="Helical" evidence="2">
    <location>
        <begin position="118"/>
        <end position="138"/>
    </location>
</feature>
<dbReference type="Proteomes" id="UP000541444">
    <property type="component" value="Unassembled WGS sequence"/>
</dbReference>
<accession>A0A7J7M7E2</accession>
<keyword evidence="2" id="KW-1133">Transmembrane helix</keyword>
<dbReference type="SUPFAM" id="SSF56672">
    <property type="entry name" value="DNA/RNA polymerases"/>
    <property type="match status" value="1"/>
</dbReference>
<proteinExistence type="predicted"/>
<evidence type="ECO:0000313" key="3">
    <source>
        <dbReference type="EMBL" id="KAF6150786.1"/>
    </source>
</evidence>
<comment type="caution">
    <text evidence="3">The sequence shown here is derived from an EMBL/GenBank/DDBJ whole genome shotgun (WGS) entry which is preliminary data.</text>
</comment>
<keyword evidence="4" id="KW-1185">Reference proteome</keyword>
<evidence type="ECO:0000256" key="2">
    <source>
        <dbReference type="SAM" id="Phobius"/>
    </source>
</evidence>
<evidence type="ECO:0000256" key="1">
    <source>
        <dbReference type="SAM" id="MobiDB-lite"/>
    </source>
</evidence>
<dbReference type="OrthoDB" id="1722225at2759"/>
<feature type="region of interest" description="Disordered" evidence="1">
    <location>
        <begin position="1"/>
        <end position="25"/>
    </location>
</feature>
<reference evidence="3 4" key="1">
    <citation type="journal article" date="2020" name="IScience">
        <title>Genome Sequencing of the Endangered Kingdonia uniflora (Circaeasteraceae, Ranunculales) Reveals Potential Mechanisms of Evolutionary Specialization.</title>
        <authorList>
            <person name="Sun Y."/>
            <person name="Deng T."/>
            <person name="Zhang A."/>
            <person name="Moore M.J."/>
            <person name="Landis J.B."/>
            <person name="Lin N."/>
            <person name="Zhang H."/>
            <person name="Zhang X."/>
            <person name="Huang J."/>
            <person name="Zhang X."/>
            <person name="Sun H."/>
            <person name="Wang H."/>
        </authorList>
    </citation>
    <scope>NUCLEOTIDE SEQUENCE [LARGE SCALE GENOMIC DNA]</scope>
    <source>
        <strain evidence="3">TB1705</strain>
        <tissue evidence="3">Leaf</tissue>
    </source>
</reference>
<gene>
    <name evidence="3" type="ORF">GIB67_020869</name>
</gene>
<organism evidence="3 4">
    <name type="scientific">Kingdonia uniflora</name>
    <dbReference type="NCBI Taxonomy" id="39325"/>
    <lineage>
        <taxon>Eukaryota</taxon>
        <taxon>Viridiplantae</taxon>
        <taxon>Streptophyta</taxon>
        <taxon>Embryophyta</taxon>
        <taxon>Tracheophyta</taxon>
        <taxon>Spermatophyta</taxon>
        <taxon>Magnoliopsida</taxon>
        <taxon>Ranunculales</taxon>
        <taxon>Circaeasteraceae</taxon>
        <taxon>Kingdonia</taxon>
    </lineage>
</organism>